<dbReference type="RefSeq" id="WP_224314756.1">
    <property type="nucleotide sequence ID" value="NZ_JAIRBM010000014.1"/>
</dbReference>
<protein>
    <submittedName>
        <fullName evidence="2">DUF1289 domain-containing protein</fullName>
    </submittedName>
</protein>
<gene>
    <name evidence="2" type="ORF">K9B37_17130</name>
</gene>
<feature type="region of interest" description="Disordered" evidence="1">
    <location>
        <begin position="60"/>
        <end position="91"/>
    </location>
</feature>
<evidence type="ECO:0000256" key="1">
    <source>
        <dbReference type="SAM" id="MobiDB-lite"/>
    </source>
</evidence>
<keyword evidence="3" id="KW-1185">Reference proteome</keyword>
<sequence length="91" mass="10577">MFTADQDETVKKDNPCISICEFDARTGWCLSCGQTIPESREWRKLTPYRRRALLRELPRRVKQVRTESRRPSPTDGRRRNILPLPPSPPAA</sequence>
<dbReference type="InterPro" id="IPR010710">
    <property type="entry name" value="DUF1289"/>
</dbReference>
<name>A0ABS7VS66_9HYPH</name>
<reference evidence="2 3" key="1">
    <citation type="submission" date="2021-09" db="EMBL/GenBank/DDBJ databases">
        <title>The complete genome sequence of a new microorganism.</title>
        <authorList>
            <person name="Zi Z."/>
        </authorList>
    </citation>
    <scope>NUCLEOTIDE SEQUENCE [LARGE SCALE GENOMIC DNA]</scope>
    <source>
        <strain evidence="2 3">WGZ8</strain>
    </source>
</reference>
<dbReference type="Proteomes" id="UP000704176">
    <property type="component" value="Unassembled WGS sequence"/>
</dbReference>
<comment type="caution">
    <text evidence="2">The sequence shown here is derived from an EMBL/GenBank/DDBJ whole genome shotgun (WGS) entry which is preliminary data.</text>
</comment>
<feature type="compositionally biased region" description="Basic and acidic residues" evidence="1">
    <location>
        <begin position="60"/>
        <end position="78"/>
    </location>
</feature>
<organism evidence="2 3">
    <name type="scientific">Microvirga puerhi</name>
    <dbReference type="NCBI Taxonomy" id="2876078"/>
    <lineage>
        <taxon>Bacteria</taxon>
        <taxon>Pseudomonadati</taxon>
        <taxon>Pseudomonadota</taxon>
        <taxon>Alphaproteobacteria</taxon>
        <taxon>Hyphomicrobiales</taxon>
        <taxon>Methylobacteriaceae</taxon>
        <taxon>Microvirga</taxon>
    </lineage>
</organism>
<evidence type="ECO:0000313" key="3">
    <source>
        <dbReference type="Proteomes" id="UP000704176"/>
    </source>
</evidence>
<dbReference type="Pfam" id="PF06945">
    <property type="entry name" value="DUF1289"/>
    <property type="match status" value="1"/>
</dbReference>
<accession>A0ABS7VS66</accession>
<evidence type="ECO:0000313" key="2">
    <source>
        <dbReference type="EMBL" id="MBZ6078001.1"/>
    </source>
</evidence>
<dbReference type="EMBL" id="JAIRBM010000014">
    <property type="protein sequence ID" value="MBZ6078001.1"/>
    <property type="molecule type" value="Genomic_DNA"/>
</dbReference>
<proteinExistence type="predicted"/>